<dbReference type="GO" id="GO:0003677">
    <property type="term" value="F:DNA binding"/>
    <property type="evidence" value="ECO:0007669"/>
    <property type="project" value="UniProtKB-KW"/>
</dbReference>
<protein>
    <recommendedName>
        <fullName evidence="4">Type I restriction modification DNA specificity domain-containing protein</fullName>
    </recommendedName>
</protein>
<feature type="domain" description="Type I restriction modification DNA specificity" evidence="4">
    <location>
        <begin position="193"/>
        <end position="349"/>
    </location>
</feature>
<dbReference type="EMBL" id="QSON01000029">
    <property type="protein sequence ID" value="RGI95629.1"/>
    <property type="molecule type" value="Genomic_DNA"/>
</dbReference>
<keyword evidence="3" id="KW-0238">DNA-binding</keyword>
<proteinExistence type="inferred from homology"/>
<dbReference type="GO" id="GO:0009307">
    <property type="term" value="P:DNA restriction-modification system"/>
    <property type="evidence" value="ECO:0007669"/>
    <property type="project" value="UniProtKB-KW"/>
</dbReference>
<sequence length="355" mass="40493">MVMLMKKFDTSKWGEFRLIDILKWETQKEINPRLILNSIDGEEQYAFIGQSSVNNGLISYVNIGKEMLNNIESKPLLLIHSNNHVVVYVDKPFYLKDGHGATSVLSSENLNEKNAMFLISVLNSSLDRVFDYDMKATKIMLKNHKIKLPVTESGKVDWEYMEEYIEKLEGKVTASLIVLDRAKHIPKKKADFSDWKDFGVVDFFDLSLPKGDIQVKGLDDGDIALITPSNTNNGLIQRIPRNSESTLYDAGCLTVDMFGNAYYHEEDFFVTAHGHVNVLIPKISISKGVGLFIATAIKSMFIQKYGFKDMCTQKVLKREMIKLPITSDGVPDWNYMEQYMERLQKKAEQLITCFG</sequence>
<dbReference type="InterPro" id="IPR044946">
    <property type="entry name" value="Restrct_endonuc_typeI_TRD_sf"/>
</dbReference>
<dbReference type="AlphaFoldDB" id="A0A374NXP6"/>
<comment type="caution">
    <text evidence="5">The sequence shown here is derived from an EMBL/GenBank/DDBJ whole genome shotgun (WGS) entry which is preliminary data.</text>
</comment>
<comment type="similarity">
    <text evidence="1">Belongs to the type-I restriction system S methylase family.</text>
</comment>
<feature type="domain" description="Type I restriction modification DNA specificity" evidence="4">
    <location>
        <begin position="11"/>
        <end position="172"/>
    </location>
</feature>
<dbReference type="InterPro" id="IPR000055">
    <property type="entry name" value="Restrct_endonuc_typeI_TRD"/>
</dbReference>
<evidence type="ECO:0000256" key="3">
    <source>
        <dbReference type="ARBA" id="ARBA00023125"/>
    </source>
</evidence>
<evidence type="ECO:0000259" key="4">
    <source>
        <dbReference type="Pfam" id="PF01420"/>
    </source>
</evidence>
<keyword evidence="2" id="KW-0680">Restriction system</keyword>
<dbReference type="Pfam" id="PF01420">
    <property type="entry name" value="Methylase_S"/>
    <property type="match status" value="2"/>
</dbReference>
<gene>
    <name evidence="5" type="ORF">DXD79_31440</name>
</gene>
<accession>A0A374NXP6</accession>
<evidence type="ECO:0000256" key="1">
    <source>
        <dbReference type="ARBA" id="ARBA00010923"/>
    </source>
</evidence>
<evidence type="ECO:0000313" key="6">
    <source>
        <dbReference type="Proteomes" id="UP000263014"/>
    </source>
</evidence>
<name>A0A374NXP6_9FIRM</name>
<reference evidence="5 6" key="1">
    <citation type="submission" date="2018-08" db="EMBL/GenBank/DDBJ databases">
        <title>A genome reference for cultivated species of the human gut microbiota.</title>
        <authorList>
            <person name="Zou Y."/>
            <person name="Xue W."/>
            <person name="Luo G."/>
        </authorList>
    </citation>
    <scope>NUCLEOTIDE SEQUENCE [LARGE SCALE GENOMIC DNA]</scope>
    <source>
        <strain evidence="5 6">TM09-12</strain>
    </source>
</reference>
<dbReference type="Gene3D" id="3.90.220.20">
    <property type="entry name" value="DNA methylase specificity domains"/>
    <property type="match status" value="2"/>
</dbReference>
<organism evidence="5 6">
    <name type="scientific">Hungatella hathewayi</name>
    <dbReference type="NCBI Taxonomy" id="154046"/>
    <lineage>
        <taxon>Bacteria</taxon>
        <taxon>Bacillati</taxon>
        <taxon>Bacillota</taxon>
        <taxon>Clostridia</taxon>
        <taxon>Lachnospirales</taxon>
        <taxon>Lachnospiraceae</taxon>
        <taxon>Hungatella</taxon>
    </lineage>
</organism>
<evidence type="ECO:0000313" key="5">
    <source>
        <dbReference type="EMBL" id="RGI95629.1"/>
    </source>
</evidence>
<evidence type="ECO:0000256" key="2">
    <source>
        <dbReference type="ARBA" id="ARBA00022747"/>
    </source>
</evidence>
<dbReference type="Proteomes" id="UP000263014">
    <property type="component" value="Unassembled WGS sequence"/>
</dbReference>